<evidence type="ECO:0008006" key="3">
    <source>
        <dbReference type="Google" id="ProtNLM"/>
    </source>
</evidence>
<evidence type="ECO:0000313" key="1">
    <source>
        <dbReference type="EMBL" id="PSR97465.1"/>
    </source>
</evidence>
<accession>A0A2R6PVJ7</accession>
<sequence length="465" mass="52943">MSLNLDVLISIMSVFARPETKALISMMHTCRALYSAGVPYLLQWDVTLWRDEQLESFYRFIFSGKEPRFHYLRNLGVYLHKLRSPKLLAEILQHASCLEELSLQDCQVLDEDPQIARAIASLPNIKQLVLRGSKKTDTALYMFGQMQPSLVKLSLAPPYGSYLYEDDIRMLSSIGSLQELNIRNPKFTSAGLKFPQLRALELSDCRNAPLVKPLVLSFPNLRVLKVSIQWMHWDQMLNPIATERHREKNKQAQLNHSWKDLDFVLGSDRDLYLMALTCKIHCLEVTSVKSGGAPKLSAVLADSRPTDLRLTMDTETFGIECLKEILGQGLEQLTHLSLSITLQINDTPRTESFIIALMDAIRELTITHLKLRFTWDDLSGGHSDKAPMEMILCLKAKPTEDTVGHALAERAMLAVPSLRYMLVECTYQADSFWQMEGDMEHRCLKKLSGDDCLQIMRNDVNKTKP</sequence>
<protein>
    <recommendedName>
        <fullName evidence="3">F-box domain-containing protein</fullName>
    </recommendedName>
</protein>
<gene>
    <name evidence="1" type="ORF">PHLCEN_2v4313</name>
</gene>
<dbReference type="OrthoDB" id="2748713at2759"/>
<dbReference type="EMBL" id="MLYV02000436">
    <property type="protein sequence ID" value="PSR97465.1"/>
    <property type="molecule type" value="Genomic_DNA"/>
</dbReference>
<dbReference type="Gene3D" id="3.80.10.10">
    <property type="entry name" value="Ribonuclease Inhibitor"/>
    <property type="match status" value="1"/>
</dbReference>
<evidence type="ECO:0000313" key="2">
    <source>
        <dbReference type="Proteomes" id="UP000186601"/>
    </source>
</evidence>
<reference evidence="1 2" key="1">
    <citation type="submission" date="2018-02" db="EMBL/GenBank/DDBJ databases">
        <title>Genome sequence of the basidiomycete white-rot fungus Phlebia centrifuga.</title>
        <authorList>
            <person name="Granchi Z."/>
            <person name="Peng M."/>
            <person name="de Vries R.P."/>
            <person name="Hilden K."/>
            <person name="Makela M.R."/>
            <person name="Grigoriev I."/>
            <person name="Riley R."/>
        </authorList>
    </citation>
    <scope>NUCLEOTIDE SEQUENCE [LARGE SCALE GENOMIC DNA]</scope>
    <source>
        <strain evidence="1 2">FBCC195</strain>
    </source>
</reference>
<proteinExistence type="predicted"/>
<dbReference type="Proteomes" id="UP000186601">
    <property type="component" value="Unassembled WGS sequence"/>
</dbReference>
<comment type="caution">
    <text evidence="1">The sequence shown here is derived from an EMBL/GenBank/DDBJ whole genome shotgun (WGS) entry which is preliminary data.</text>
</comment>
<dbReference type="AlphaFoldDB" id="A0A2R6PVJ7"/>
<dbReference type="SUPFAM" id="SSF52047">
    <property type="entry name" value="RNI-like"/>
    <property type="match status" value="1"/>
</dbReference>
<organism evidence="1 2">
    <name type="scientific">Hermanssonia centrifuga</name>
    <dbReference type="NCBI Taxonomy" id="98765"/>
    <lineage>
        <taxon>Eukaryota</taxon>
        <taxon>Fungi</taxon>
        <taxon>Dikarya</taxon>
        <taxon>Basidiomycota</taxon>
        <taxon>Agaricomycotina</taxon>
        <taxon>Agaricomycetes</taxon>
        <taxon>Polyporales</taxon>
        <taxon>Meruliaceae</taxon>
        <taxon>Hermanssonia</taxon>
    </lineage>
</organism>
<dbReference type="InterPro" id="IPR032675">
    <property type="entry name" value="LRR_dom_sf"/>
</dbReference>
<name>A0A2R6PVJ7_9APHY</name>
<keyword evidence="2" id="KW-1185">Reference proteome</keyword>